<comment type="caution">
    <text evidence="1">The sequence shown here is derived from an EMBL/GenBank/DDBJ whole genome shotgun (WGS) entry which is preliminary data.</text>
</comment>
<accession>A0AA88ME40</accession>
<dbReference type="EMBL" id="JAVHJS010000014">
    <property type="protein sequence ID" value="KAK2836242.1"/>
    <property type="molecule type" value="Genomic_DNA"/>
</dbReference>
<evidence type="ECO:0000313" key="1">
    <source>
        <dbReference type="EMBL" id="KAK2836242.1"/>
    </source>
</evidence>
<organism evidence="1 2">
    <name type="scientific">Tachysurus vachellii</name>
    <name type="common">Darkbarbel catfish</name>
    <name type="synonym">Pelteobagrus vachellii</name>
    <dbReference type="NCBI Taxonomy" id="175792"/>
    <lineage>
        <taxon>Eukaryota</taxon>
        <taxon>Metazoa</taxon>
        <taxon>Chordata</taxon>
        <taxon>Craniata</taxon>
        <taxon>Vertebrata</taxon>
        <taxon>Euteleostomi</taxon>
        <taxon>Actinopterygii</taxon>
        <taxon>Neopterygii</taxon>
        <taxon>Teleostei</taxon>
        <taxon>Ostariophysi</taxon>
        <taxon>Siluriformes</taxon>
        <taxon>Bagridae</taxon>
        <taxon>Tachysurus</taxon>
    </lineage>
</organism>
<name>A0AA88ME40_TACVA</name>
<protein>
    <submittedName>
        <fullName evidence="1">Uncharacterized protein</fullName>
    </submittedName>
</protein>
<dbReference type="AlphaFoldDB" id="A0AA88ME40"/>
<proteinExistence type="predicted"/>
<keyword evidence="2" id="KW-1185">Reference proteome</keyword>
<dbReference type="Proteomes" id="UP001187315">
    <property type="component" value="Unassembled WGS sequence"/>
</dbReference>
<reference evidence="1" key="1">
    <citation type="submission" date="2023-08" db="EMBL/GenBank/DDBJ databases">
        <title>Pelteobagrus vachellii genome.</title>
        <authorList>
            <person name="Liu H."/>
        </authorList>
    </citation>
    <scope>NUCLEOTIDE SEQUENCE</scope>
    <source>
        <strain evidence="1">PRFRI_2022a</strain>
        <tissue evidence="1">Muscle</tissue>
    </source>
</reference>
<gene>
    <name evidence="1" type="ORF">Q7C36_014111</name>
</gene>
<evidence type="ECO:0000313" key="2">
    <source>
        <dbReference type="Proteomes" id="UP001187315"/>
    </source>
</evidence>
<sequence>MCKSHFPLLSRPQVPTEITARLIRCAVHRFIFRPKPTHKFAQLTSRDLLLLHRALSLDVFGRKQIYRSSRSSSVFSF</sequence>